<dbReference type="Proteomes" id="UP000187735">
    <property type="component" value="Chromosome"/>
</dbReference>
<feature type="transmembrane region" description="Helical" evidence="1">
    <location>
        <begin position="26"/>
        <end position="46"/>
    </location>
</feature>
<keyword evidence="1" id="KW-0812">Transmembrane</keyword>
<evidence type="ECO:0000313" key="2">
    <source>
        <dbReference type="EMBL" id="APZ93666.1"/>
    </source>
</evidence>
<evidence type="ECO:0000256" key="1">
    <source>
        <dbReference type="SAM" id="Phobius"/>
    </source>
</evidence>
<dbReference type="RefSeq" id="WP_077025096.1">
    <property type="nucleotide sequence ID" value="NZ_CP017641.1"/>
</dbReference>
<accession>A0A1P8WHX6</accession>
<dbReference type="OrthoDB" id="268298at2"/>
<protein>
    <submittedName>
        <fullName evidence="2">Uncharacterized protein</fullName>
    </submittedName>
</protein>
<sequence length="152" mass="17487">MTDPLPSDTPPHAPNPRNDKIVSGRLVVAAMFTMGIVATGILWTYWHLHLMPFMPLQEALSKEYDHSSPRVDGGRRKSHKGTPSVLRVVMRVPFDPTVSDEETQKKIEARLDRTRELATKYTAIDEYELLDVHLYFEAKEDEIRQKTFPKQL</sequence>
<keyword evidence="3" id="KW-1185">Reference proteome</keyword>
<evidence type="ECO:0000313" key="3">
    <source>
        <dbReference type="Proteomes" id="UP000187735"/>
    </source>
</evidence>
<dbReference type="EMBL" id="CP017641">
    <property type="protein sequence ID" value="APZ93666.1"/>
    <property type="molecule type" value="Genomic_DNA"/>
</dbReference>
<name>A0A1P8WHX6_9PLAN</name>
<gene>
    <name evidence="2" type="ORF">Fuma_03284</name>
</gene>
<reference evidence="2 3" key="1">
    <citation type="journal article" date="2016" name="Front. Microbiol.">
        <title>Fuerstia marisgermanicae gen. nov., sp. nov., an Unusual Member of the Phylum Planctomycetes from the German Wadden Sea.</title>
        <authorList>
            <person name="Kohn T."/>
            <person name="Heuer A."/>
            <person name="Jogler M."/>
            <person name="Vollmers J."/>
            <person name="Boedeker C."/>
            <person name="Bunk B."/>
            <person name="Rast P."/>
            <person name="Borchert D."/>
            <person name="Glockner I."/>
            <person name="Freese H.M."/>
            <person name="Klenk H.P."/>
            <person name="Overmann J."/>
            <person name="Kaster A.K."/>
            <person name="Rohde M."/>
            <person name="Wiegand S."/>
            <person name="Jogler C."/>
        </authorList>
    </citation>
    <scope>NUCLEOTIDE SEQUENCE [LARGE SCALE GENOMIC DNA]</scope>
    <source>
        <strain evidence="2 3">NH11</strain>
    </source>
</reference>
<dbReference type="STRING" id="1891926.Fuma_03284"/>
<keyword evidence="1" id="KW-1133">Transmembrane helix</keyword>
<organism evidence="2 3">
    <name type="scientific">Fuerstiella marisgermanici</name>
    <dbReference type="NCBI Taxonomy" id="1891926"/>
    <lineage>
        <taxon>Bacteria</taxon>
        <taxon>Pseudomonadati</taxon>
        <taxon>Planctomycetota</taxon>
        <taxon>Planctomycetia</taxon>
        <taxon>Planctomycetales</taxon>
        <taxon>Planctomycetaceae</taxon>
        <taxon>Fuerstiella</taxon>
    </lineage>
</organism>
<dbReference type="AlphaFoldDB" id="A0A1P8WHX6"/>
<dbReference type="KEGG" id="fmr:Fuma_03284"/>
<proteinExistence type="predicted"/>
<keyword evidence="1" id="KW-0472">Membrane</keyword>